<dbReference type="EMBL" id="JBDODL010000269">
    <property type="protein sequence ID" value="MES1919369.1"/>
    <property type="molecule type" value="Genomic_DNA"/>
</dbReference>
<comment type="caution">
    <text evidence="1">The sequence shown here is derived from an EMBL/GenBank/DDBJ whole genome shotgun (WGS) entry which is preliminary data.</text>
</comment>
<accession>A0ABV2AI62</accession>
<gene>
    <name evidence="1" type="ORF">MHBO_001214</name>
</gene>
<proteinExistence type="predicted"/>
<evidence type="ECO:0000313" key="2">
    <source>
        <dbReference type="Proteomes" id="UP001439008"/>
    </source>
</evidence>
<sequence>MVHILFENKEHLISRRNCKIYNFINEITCLRNANFGEIDDFIKSYVDSRRFEIDDLNNLEHRENEVDGDNTIDDIEIVDEKGHYSFDINIIIKIFNIDLKK</sequence>
<keyword evidence="2" id="KW-1185">Reference proteome</keyword>
<name>A0ABV2AI62_9EUKA</name>
<protein>
    <submittedName>
        <fullName evidence="1">Uncharacterized protein</fullName>
    </submittedName>
</protein>
<dbReference type="Proteomes" id="UP001439008">
    <property type="component" value="Unassembled WGS sequence"/>
</dbReference>
<organism evidence="1 2">
    <name type="scientific">Bonamia ostreae</name>
    <dbReference type="NCBI Taxonomy" id="126728"/>
    <lineage>
        <taxon>Eukaryota</taxon>
        <taxon>Sar</taxon>
        <taxon>Rhizaria</taxon>
        <taxon>Endomyxa</taxon>
        <taxon>Ascetosporea</taxon>
        <taxon>Haplosporida</taxon>
        <taxon>Bonamia</taxon>
    </lineage>
</organism>
<reference evidence="1 2" key="1">
    <citation type="journal article" date="2024" name="BMC Biol.">
        <title>Comparative genomics of Ascetosporea gives new insight into the evolutionary basis for animal parasitism in Rhizaria.</title>
        <authorList>
            <person name="Hiltunen Thoren M."/>
            <person name="Onut-Brannstrom I."/>
            <person name="Alfjorden A."/>
            <person name="Peckova H."/>
            <person name="Swords F."/>
            <person name="Hooper C."/>
            <person name="Holzer A.S."/>
            <person name="Bass D."/>
            <person name="Burki F."/>
        </authorList>
    </citation>
    <scope>NUCLEOTIDE SEQUENCE [LARGE SCALE GENOMIC DNA]</scope>
    <source>
        <strain evidence="1">20-A016</strain>
    </source>
</reference>
<evidence type="ECO:0000313" key="1">
    <source>
        <dbReference type="EMBL" id="MES1919369.1"/>
    </source>
</evidence>